<proteinExistence type="predicted"/>
<organism evidence="1 2">
    <name type="scientific">Actinoplanes couchii</name>
    <dbReference type="NCBI Taxonomy" id="403638"/>
    <lineage>
        <taxon>Bacteria</taxon>
        <taxon>Bacillati</taxon>
        <taxon>Actinomycetota</taxon>
        <taxon>Actinomycetes</taxon>
        <taxon>Micromonosporales</taxon>
        <taxon>Micromonosporaceae</taxon>
        <taxon>Actinoplanes</taxon>
    </lineage>
</organism>
<evidence type="ECO:0000313" key="1">
    <source>
        <dbReference type="EMBL" id="GID56830.1"/>
    </source>
</evidence>
<sequence length="59" mass="6014">MGAGPNVGRRAGHWGAGLGAGPARLGMGVERWPGFDGAAVAGQQGEALGVGQLRRWAWM</sequence>
<keyword evidence="2" id="KW-1185">Reference proteome</keyword>
<protein>
    <submittedName>
        <fullName evidence="1">Uncharacterized protein</fullName>
    </submittedName>
</protein>
<name>A0ABQ3XE96_9ACTN</name>
<gene>
    <name evidence="1" type="ORF">Aco03nite_052340</name>
</gene>
<dbReference type="Proteomes" id="UP000612282">
    <property type="component" value="Unassembled WGS sequence"/>
</dbReference>
<comment type="caution">
    <text evidence="1">The sequence shown here is derived from an EMBL/GenBank/DDBJ whole genome shotgun (WGS) entry which is preliminary data.</text>
</comment>
<evidence type="ECO:0000313" key="2">
    <source>
        <dbReference type="Proteomes" id="UP000612282"/>
    </source>
</evidence>
<reference evidence="1 2" key="1">
    <citation type="submission" date="2021-01" db="EMBL/GenBank/DDBJ databases">
        <title>Whole genome shotgun sequence of Actinoplanes couchii NBRC 106145.</title>
        <authorList>
            <person name="Komaki H."/>
            <person name="Tamura T."/>
        </authorList>
    </citation>
    <scope>NUCLEOTIDE SEQUENCE [LARGE SCALE GENOMIC DNA]</scope>
    <source>
        <strain evidence="1 2">NBRC 106145</strain>
    </source>
</reference>
<dbReference type="EMBL" id="BOMG01000063">
    <property type="protein sequence ID" value="GID56830.1"/>
    <property type="molecule type" value="Genomic_DNA"/>
</dbReference>
<accession>A0ABQ3XE96</accession>